<dbReference type="EMBL" id="KZ679010">
    <property type="protein sequence ID" value="PSS20015.1"/>
    <property type="molecule type" value="Genomic_DNA"/>
</dbReference>
<name>A0A2T3B314_AMORE</name>
<dbReference type="RefSeq" id="XP_024721285.1">
    <property type="nucleotide sequence ID" value="XM_024863814.1"/>
</dbReference>
<feature type="region of interest" description="Disordered" evidence="1">
    <location>
        <begin position="182"/>
        <end position="203"/>
    </location>
</feature>
<feature type="region of interest" description="Disordered" evidence="1">
    <location>
        <begin position="1"/>
        <end position="68"/>
    </location>
</feature>
<dbReference type="InParanoid" id="A0A2T3B314"/>
<feature type="compositionally biased region" description="Basic and acidic residues" evidence="1">
    <location>
        <begin position="20"/>
        <end position="29"/>
    </location>
</feature>
<protein>
    <submittedName>
        <fullName evidence="2">Uncharacterized protein</fullName>
    </submittedName>
</protein>
<dbReference type="GeneID" id="36571895"/>
<keyword evidence="3" id="KW-1185">Reference proteome</keyword>
<feature type="compositionally biased region" description="Polar residues" evidence="1">
    <location>
        <begin position="182"/>
        <end position="192"/>
    </location>
</feature>
<evidence type="ECO:0000256" key="1">
    <source>
        <dbReference type="SAM" id="MobiDB-lite"/>
    </source>
</evidence>
<reference evidence="2 3" key="1">
    <citation type="journal article" date="2018" name="New Phytol.">
        <title>Comparative genomics and transcriptomics depict ericoid mycorrhizal fungi as versatile saprotrophs and plant mutualists.</title>
        <authorList>
            <person name="Martino E."/>
            <person name="Morin E."/>
            <person name="Grelet G.A."/>
            <person name="Kuo A."/>
            <person name="Kohler A."/>
            <person name="Daghino S."/>
            <person name="Barry K.W."/>
            <person name="Cichocki N."/>
            <person name="Clum A."/>
            <person name="Dockter R.B."/>
            <person name="Hainaut M."/>
            <person name="Kuo R.C."/>
            <person name="LaButti K."/>
            <person name="Lindahl B.D."/>
            <person name="Lindquist E.A."/>
            <person name="Lipzen A."/>
            <person name="Khouja H.R."/>
            <person name="Magnuson J."/>
            <person name="Murat C."/>
            <person name="Ohm R.A."/>
            <person name="Singer S.W."/>
            <person name="Spatafora J.W."/>
            <person name="Wang M."/>
            <person name="Veneault-Fourrey C."/>
            <person name="Henrissat B."/>
            <person name="Grigoriev I.V."/>
            <person name="Martin F.M."/>
            <person name="Perotto S."/>
        </authorList>
    </citation>
    <scope>NUCLEOTIDE SEQUENCE [LARGE SCALE GENOMIC DNA]</scope>
    <source>
        <strain evidence="2 3">ATCC 22711</strain>
    </source>
</reference>
<evidence type="ECO:0000313" key="3">
    <source>
        <dbReference type="Proteomes" id="UP000241818"/>
    </source>
</evidence>
<organism evidence="2 3">
    <name type="scientific">Amorphotheca resinae ATCC 22711</name>
    <dbReference type="NCBI Taxonomy" id="857342"/>
    <lineage>
        <taxon>Eukaryota</taxon>
        <taxon>Fungi</taxon>
        <taxon>Dikarya</taxon>
        <taxon>Ascomycota</taxon>
        <taxon>Pezizomycotina</taxon>
        <taxon>Leotiomycetes</taxon>
        <taxon>Helotiales</taxon>
        <taxon>Amorphothecaceae</taxon>
        <taxon>Amorphotheca</taxon>
    </lineage>
</organism>
<evidence type="ECO:0000313" key="2">
    <source>
        <dbReference type="EMBL" id="PSS20015.1"/>
    </source>
</evidence>
<feature type="compositionally biased region" description="Basic and acidic residues" evidence="1">
    <location>
        <begin position="47"/>
        <end position="62"/>
    </location>
</feature>
<dbReference type="AlphaFoldDB" id="A0A2T3B314"/>
<sequence>MESFPDFESKTAPGEVVVSRGRDLREPPRYSDSGLGSVSSEHVSPLQEHRPSLDNRELDSPKNRPRSRCRATHLPEFLHRHHEIQEKANIPQCTAIVASSCSVRSLTREAFRRQWSEQKKKAQKSRFWRRDVRKERKGDLETKMNLNTGIKLMSELPSIREVPIGEGSLHLGLFGSDSGLPTSFADSPSLSDQGPRPEFPSPEPMAHELVVVSVRELSEKSDNLAPECSHEIVEMIVHSDSDSGYYTAEEEFVHTSHTGLS</sequence>
<proteinExistence type="predicted"/>
<gene>
    <name evidence="2" type="ORF">M430DRAFT_18200</name>
</gene>
<dbReference type="Proteomes" id="UP000241818">
    <property type="component" value="Unassembled WGS sequence"/>
</dbReference>
<accession>A0A2T3B314</accession>